<evidence type="ECO:0000313" key="2">
    <source>
        <dbReference type="EMBL" id="KAF5404354.1"/>
    </source>
</evidence>
<gene>
    <name evidence="2" type="ORF">PHET_02174</name>
</gene>
<sequence>MERQFNQNHGANTLEFYPGDPVYILKLHDRRSSWVPGTVAQRRGHVLYELSVYGKYEMDYIIHIRRRDPNICDRWKENLVAETRHSRRTRAPVEHLNVGPSKRSSE</sequence>
<dbReference type="Proteomes" id="UP000748531">
    <property type="component" value="Unassembled WGS sequence"/>
</dbReference>
<accession>A0A8J4TQQ0</accession>
<proteinExistence type="predicted"/>
<dbReference type="EMBL" id="LUCH01000767">
    <property type="protein sequence ID" value="KAF5404354.1"/>
    <property type="molecule type" value="Genomic_DNA"/>
</dbReference>
<evidence type="ECO:0000256" key="1">
    <source>
        <dbReference type="SAM" id="MobiDB-lite"/>
    </source>
</evidence>
<feature type="region of interest" description="Disordered" evidence="1">
    <location>
        <begin position="86"/>
        <end position="106"/>
    </location>
</feature>
<dbReference type="OrthoDB" id="6253269at2759"/>
<protein>
    <submittedName>
        <fullName evidence="2">Uncharacterized protein</fullName>
    </submittedName>
</protein>
<organism evidence="2 3">
    <name type="scientific">Paragonimus heterotremus</name>
    <dbReference type="NCBI Taxonomy" id="100268"/>
    <lineage>
        <taxon>Eukaryota</taxon>
        <taxon>Metazoa</taxon>
        <taxon>Spiralia</taxon>
        <taxon>Lophotrochozoa</taxon>
        <taxon>Platyhelminthes</taxon>
        <taxon>Trematoda</taxon>
        <taxon>Digenea</taxon>
        <taxon>Plagiorchiida</taxon>
        <taxon>Troglotremata</taxon>
        <taxon>Troglotrematidae</taxon>
        <taxon>Paragonimus</taxon>
    </lineage>
</organism>
<evidence type="ECO:0000313" key="3">
    <source>
        <dbReference type="Proteomes" id="UP000748531"/>
    </source>
</evidence>
<keyword evidence="3" id="KW-1185">Reference proteome</keyword>
<name>A0A8J4TQQ0_9TREM</name>
<reference evidence="2" key="1">
    <citation type="submission" date="2019-05" db="EMBL/GenBank/DDBJ databases">
        <title>Annotation for the trematode Paragonimus heterotremus.</title>
        <authorList>
            <person name="Choi Y.-J."/>
        </authorList>
    </citation>
    <scope>NUCLEOTIDE SEQUENCE</scope>
    <source>
        <strain evidence="2">LC</strain>
    </source>
</reference>
<comment type="caution">
    <text evidence="2">The sequence shown here is derived from an EMBL/GenBank/DDBJ whole genome shotgun (WGS) entry which is preliminary data.</text>
</comment>
<dbReference type="AlphaFoldDB" id="A0A8J4TQQ0"/>